<evidence type="ECO:0000313" key="2">
    <source>
        <dbReference type="EMBL" id="KAH3680972.1"/>
    </source>
</evidence>
<evidence type="ECO:0000313" key="3">
    <source>
        <dbReference type="Proteomes" id="UP000774326"/>
    </source>
</evidence>
<feature type="compositionally biased region" description="Polar residues" evidence="1">
    <location>
        <begin position="20"/>
        <end position="29"/>
    </location>
</feature>
<feature type="compositionally biased region" description="Polar residues" evidence="1">
    <location>
        <begin position="536"/>
        <end position="554"/>
    </location>
</feature>
<comment type="caution">
    <text evidence="2">The sequence shown here is derived from an EMBL/GenBank/DDBJ whole genome shotgun (WGS) entry which is preliminary data.</text>
</comment>
<reference evidence="2" key="1">
    <citation type="journal article" date="2021" name="Open Biol.">
        <title>Shared evolutionary footprints suggest mitochondrial oxidative damage underlies multiple complex I losses in fungi.</title>
        <authorList>
            <person name="Schikora-Tamarit M.A."/>
            <person name="Marcet-Houben M."/>
            <person name="Nosek J."/>
            <person name="Gabaldon T."/>
        </authorList>
    </citation>
    <scope>NUCLEOTIDE SEQUENCE</scope>
    <source>
        <strain evidence="2">CBS2887</strain>
    </source>
</reference>
<name>A0A9P8PYM8_WICPI</name>
<dbReference type="Pfam" id="PF08624">
    <property type="entry name" value="CRC_subunit"/>
    <property type="match status" value="1"/>
</dbReference>
<evidence type="ECO:0000256" key="1">
    <source>
        <dbReference type="SAM" id="MobiDB-lite"/>
    </source>
</evidence>
<keyword evidence="3" id="KW-1185">Reference proteome</keyword>
<gene>
    <name evidence="2" type="ORF">WICPIJ_008057</name>
</gene>
<sequence>MSASTPPASHTVPESEATLPENTPSQPQPTLIKVANETLAEQKEFALKKYLSISDPNLKHKSRQQQLLEIRSPTIRKFTAQETEDPNHTLQYSETDEKGEAKITPNGHLVNGKKWLINTFTLPGRGKELFAASTEVAKFLQIRDAFVMFTRHKQLHKLLTSEEERKFIDSSSLGLSKLKTRQISLVNVKNLYMVFGCRLVAKGVRVEDDYWEDDLISQGFSDKNQVFPAFVGAFKAKSSSSAASSSTATPSQQAKALILNSTSVGPASLKTLYTKTTPITPQPTMEERMEYLANSRVGETTHILPGQGITGGFELANIATHPQYRGDSTSGSHSKQSNKTLVSSLLLSNSGSGLSLGSSSSSTKHTSNHIPINESLKGMKSNNGLPYYDQTIAKRIAREDASSLREIEYLHDLVQTNTLVKQSRAMRTKQWKLYWQGKAGVDVGLTKDKVEDFFKKRQDFMQFFEEDVKFNEYTNKDQVSTKRRKPNGNYLGACTIRGLKAPYLEKPEKVEAEKVESTKKENEDTARTNDDENEQVPVSKSNPQSINSVGVSVN</sequence>
<reference evidence="2" key="2">
    <citation type="submission" date="2021-01" db="EMBL/GenBank/DDBJ databases">
        <authorList>
            <person name="Schikora-Tamarit M.A."/>
        </authorList>
    </citation>
    <scope>NUCLEOTIDE SEQUENCE</scope>
    <source>
        <strain evidence="2">CBS2887</strain>
    </source>
</reference>
<protein>
    <submittedName>
        <fullName evidence="2">Uncharacterized protein</fullName>
    </submittedName>
</protein>
<organism evidence="2 3">
    <name type="scientific">Wickerhamomyces pijperi</name>
    <name type="common">Yeast</name>
    <name type="synonym">Pichia pijperi</name>
    <dbReference type="NCBI Taxonomy" id="599730"/>
    <lineage>
        <taxon>Eukaryota</taxon>
        <taxon>Fungi</taxon>
        <taxon>Dikarya</taxon>
        <taxon>Ascomycota</taxon>
        <taxon>Saccharomycotina</taxon>
        <taxon>Saccharomycetes</taxon>
        <taxon>Phaffomycetales</taxon>
        <taxon>Wickerhamomycetaceae</taxon>
        <taxon>Wickerhamomyces</taxon>
    </lineage>
</organism>
<dbReference type="OrthoDB" id="3979935at2759"/>
<feature type="region of interest" description="Disordered" evidence="1">
    <location>
        <begin position="1"/>
        <end position="29"/>
    </location>
</feature>
<feature type="region of interest" description="Disordered" evidence="1">
    <location>
        <begin position="356"/>
        <end position="377"/>
    </location>
</feature>
<dbReference type="Proteomes" id="UP000774326">
    <property type="component" value="Unassembled WGS sequence"/>
</dbReference>
<dbReference type="EMBL" id="JAEUBG010004644">
    <property type="protein sequence ID" value="KAH3680972.1"/>
    <property type="molecule type" value="Genomic_DNA"/>
</dbReference>
<proteinExistence type="predicted"/>
<feature type="region of interest" description="Disordered" evidence="1">
    <location>
        <begin position="507"/>
        <end position="554"/>
    </location>
</feature>
<accession>A0A9P8PYM8</accession>
<dbReference type="InterPro" id="IPR013933">
    <property type="entry name" value="CRC_Rsc7/Swp82"/>
</dbReference>
<dbReference type="AlphaFoldDB" id="A0A9P8PYM8"/>
<feature type="compositionally biased region" description="Basic and acidic residues" evidence="1">
    <location>
        <begin position="507"/>
        <end position="530"/>
    </location>
</feature>